<comment type="caution">
    <text evidence="1">The sequence shown here is derived from an EMBL/GenBank/DDBJ whole genome shotgun (WGS) entry which is preliminary data.</text>
</comment>
<reference evidence="1 2" key="1">
    <citation type="submission" date="2023-09" db="EMBL/GenBank/DDBJ databases">
        <title>Pangenome analysis of Batrachochytrium dendrobatidis and related Chytrids.</title>
        <authorList>
            <person name="Yacoub M.N."/>
            <person name="Stajich J.E."/>
            <person name="James T.Y."/>
        </authorList>
    </citation>
    <scope>NUCLEOTIDE SEQUENCE [LARGE SCALE GENOMIC DNA]</scope>
    <source>
        <strain evidence="1 2">JEL0888</strain>
    </source>
</reference>
<name>A0ABR4MVM6_9FUNG</name>
<protein>
    <submittedName>
        <fullName evidence="1">Uncharacterized protein</fullName>
    </submittedName>
</protein>
<keyword evidence="2" id="KW-1185">Reference proteome</keyword>
<dbReference type="EMBL" id="JADGIZ020000123">
    <property type="protein sequence ID" value="KAL2911313.1"/>
    <property type="molecule type" value="Genomic_DNA"/>
</dbReference>
<proteinExistence type="predicted"/>
<accession>A0ABR4MVM6</accession>
<dbReference type="Proteomes" id="UP001527925">
    <property type="component" value="Unassembled WGS sequence"/>
</dbReference>
<gene>
    <name evidence="1" type="ORF">HK105_209227</name>
</gene>
<evidence type="ECO:0000313" key="2">
    <source>
        <dbReference type="Proteomes" id="UP001527925"/>
    </source>
</evidence>
<organism evidence="1 2">
    <name type="scientific">Polyrhizophydium stewartii</name>
    <dbReference type="NCBI Taxonomy" id="2732419"/>
    <lineage>
        <taxon>Eukaryota</taxon>
        <taxon>Fungi</taxon>
        <taxon>Fungi incertae sedis</taxon>
        <taxon>Chytridiomycota</taxon>
        <taxon>Chytridiomycota incertae sedis</taxon>
        <taxon>Chytridiomycetes</taxon>
        <taxon>Rhizophydiales</taxon>
        <taxon>Rhizophydiales incertae sedis</taxon>
        <taxon>Polyrhizophydium</taxon>
    </lineage>
</organism>
<evidence type="ECO:0000313" key="1">
    <source>
        <dbReference type="EMBL" id="KAL2911313.1"/>
    </source>
</evidence>
<sequence length="356" mass="38797">MFVSGFGSPSTALEINMERSNIKLDVLALPEAHPWLHAEMIAPQCEPNQHYQTLDDEFPRDTDELGDNQHKIDHSETAKDCTMPPGEWRFVARRTGASWNHGMQLNEVVLLINACDAMTKFFSCGIAKCGDMCIRANASPPPALGSPVLLHEQAVPFVREYRYLGAIIDDKLSFKPWLEHKRRAALNAMHALAPVLANRRFSVFAGMKTGLSRVQPAINKGLRMIFGVRPSTAVGRLLVKSGVPLPSALSLVATVRLLDRAVHKRMSRRSALGSRALAAVIALGVAISPDISIDISVGISACMRVARVGVVVVVTGRGLPRKAGMAVWALVAPDLVAAREMRARSSLVSSSWISWQ</sequence>